<dbReference type="Gene3D" id="1.10.8.140">
    <property type="entry name" value="PDCD5-like"/>
    <property type="match status" value="1"/>
</dbReference>
<dbReference type="InterPro" id="IPR002836">
    <property type="entry name" value="PDCD5-like"/>
</dbReference>
<dbReference type="EMBL" id="PGGS01000002">
    <property type="protein sequence ID" value="PNH12892.1"/>
    <property type="molecule type" value="Genomic_DNA"/>
</dbReference>
<evidence type="ECO:0000313" key="4">
    <source>
        <dbReference type="Proteomes" id="UP000236333"/>
    </source>
</evidence>
<evidence type="ECO:0000313" key="3">
    <source>
        <dbReference type="EMBL" id="PNH12892.1"/>
    </source>
</evidence>
<dbReference type="PANTHER" id="PTHR10840:SF0">
    <property type="entry name" value="PROGRAMMED CELL DEATH PROTEIN 5"/>
    <property type="match status" value="1"/>
</dbReference>
<comment type="caution">
    <text evidence="3">The sequence shown here is derived from an EMBL/GenBank/DDBJ whole genome shotgun (WGS) entry which is preliminary data.</text>
</comment>
<keyword evidence="4" id="KW-1185">Reference proteome</keyword>
<feature type="compositionally biased region" description="Low complexity" evidence="2">
    <location>
        <begin position="1"/>
        <end position="12"/>
    </location>
</feature>
<dbReference type="AlphaFoldDB" id="A0A2J8AK47"/>
<sequence>MDEAAMAQLMAQGGAGGGKGASSQEELEAQEEAKRSAEDQRRAMLSACMTNEARERLARIAIVKPDRARGVENMIIGAAQRGALGGKVSEERLVELLEQINEREGASKPKLTIQRRRPNMFDDDD</sequence>
<dbReference type="OrthoDB" id="10252486at2759"/>
<dbReference type="GO" id="GO:0005634">
    <property type="term" value="C:nucleus"/>
    <property type="evidence" value="ECO:0007669"/>
    <property type="project" value="TreeGrafter"/>
</dbReference>
<protein>
    <submittedName>
        <fullName evidence="3">Programmed cell death protein 5</fullName>
    </submittedName>
</protein>
<gene>
    <name evidence="3" type="ORF">TSOC_000149</name>
</gene>
<dbReference type="Proteomes" id="UP000236333">
    <property type="component" value="Unassembled WGS sequence"/>
</dbReference>
<accession>A0A2J8AK47</accession>
<dbReference type="InterPro" id="IPR036883">
    <property type="entry name" value="PDCD5-like_sf"/>
</dbReference>
<evidence type="ECO:0000256" key="1">
    <source>
        <dbReference type="ARBA" id="ARBA00010490"/>
    </source>
</evidence>
<feature type="compositionally biased region" description="Basic and acidic residues" evidence="2">
    <location>
        <begin position="31"/>
        <end position="41"/>
    </location>
</feature>
<dbReference type="SUPFAM" id="SSF46950">
    <property type="entry name" value="Double-stranded DNA-binding domain"/>
    <property type="match status" value="1"/>
</dbReference>
<name>A0A2J8AK47_9CHLO</name>
<proteinExistence type="inferred from homology"/>
<evidence type="ECO:0000256" key="2">
    <source>
        <dbReference type="SAM" id="MobiDB-lite"/>
    </source>
</evidence>
<dbReference type="GO" id="GO:0005829">
    <property type="term" value="C:cytosol"/>
    <property type="evidence" value="ECO:0007669"/>
    <property type="project" value="TreeGrafter"/>
</dbReference>
<dbReference type="PANTHER" id="PTHR10840">
    <property type="entry name" value="PROGRAMMED CELL DEATH PROTEIN 5"/>
    <property type="match status" value="1"/>
</dbReference>
<organism evidence="3 4">
    <name type="scientific">Tetrabaena socialis</name>
    <dbReference type="NCBI Taxonomy" id="47790"/>
    <lineage>
        <taxon>Eukaryota</taxon>
        <taxon>Viridiplantae</taxon>
        <taxon>Chlorophyta</taxon>
        <taxon>core chlorophytes</taxon>
        <taxon>Chlorophyceae</taxon>
        <taxon>CS clade</taxon>
        <taxon>Chlamydomonadales</taxon>
        <taxon>Tetrabaenaceae</taxon>
        <taxon>Tetrabaena</taxon>
    </lineage>
</organism>
<feature type="region of interest" description="Disordered" evidence="2">
    <location>
        <begin position="1"/>
        <end position="41"/>
    </location>
</feature>
<dbReference type="PIRSF" id="PIRSF015730">
    <property type="entry name" value="TFAR19"/>
    <property type="match status" value="1"/>
</dbReference>
<dbReference type="Pfam" id="PF01984">
    <property type="entry name" value="dsDNA_bind"/>
    <property type="match status" value="1"/>
</dbReference>
<dbReference type="GO" id="GO:0003677">
    <property type="term" value="F:DNA binding"/>
    <property type="evidence" value="ECO:0007669"/>
    <property type="project" value="InterPro"/>
</dbReference>
<comment type="similarity">
    <text evidence="1">Belongs to the PDCD5 family.</text>
</comment>
<reference evidence="3 4" key="1">
    <citation type="journal article" date="2017" name="Mol. Biol. Evol.">
        <title>The 4-celled Tetrabaena socialis nuclear genome reveals the essential components for genetic control of cell number at the origin of multicellularity in the volvocine lineage.</title>
        <authorList>
            <person name="Featherston J."/>
            <person name="Arakaki Y."/>
            <person name="Hanschen E.R."/>
            <person name="Ferris P.J."/>
            <person name="Michod R.E."/>
            <person name="Olson B.J.S.C."/>
            <person name="Nozaki H."/>
            <person name="Durand P.M."/>
        </authorList>
    </citation>
    <scope>NUCLEOTIDE SEQUENCE [LARGE SCALE GENOMIC DNA]</scope>
    <source>
        <strain evidence="3 4">NIES-571</strain>
    </source>
</reference>
<feature type="region of interest" description="Disordered" evidence="2">
    <location>
        <begin position="103"/>
        <end position="125"/>
    </location>
</feature>